<comment type="similarity">
    <text evidence="6">Belongs to the sirtuin family. Class III subfamily.</text>
</comment>
<dbReference type="EC" id="2.3.1.-" evidence="6"/>
<comment type="catalytic activity">
    <reaction evidence="6">
        <text>N(6)-malonyl-L-lysyl-[protein] + NAD(+) + H2O = 2''-O-malonyl-ADP-D-ribose + nicotinamide + L-lysyl-[protein]</text>
        <dbReference type="Rhea" id="RHEA:47672"/>
        <dbReference type="Rhea" id="RHEA-COMP:9752"/>
        <dbReference type="Rhea" id="RHEA-COMP:11878"/>
        <dbReference type="ChEBI" id="CHEBI:15377"/>
        <dbReference type="ChEBI" id="CHEBI:17154"/>
        <dbReference type="ChEBI" id="CHEBI:29969"/>
        <dbReference type="ChEBI" id="CHEBI:57540"/>
        <dbReference type="ChEBI" id="CHEBI:87831"/>
        <dbReference type="ChEBI" id="CHEBI:87833"/>
    </reaction>
</comment>
<evidence type="ECO:0000256" key="6">
    <source>
        <dbReference type="HAMAP-Rule" id="MF_03160"/>
    </source>
</evidence>
<gene>
    <name evidence="9" type="ORF">NP233_g8973</name>
</gene>
<comment type="cofactor">
    <cofactor evidence="6">
        <name>Zn(2+)</name>
        <dbReference type="ChEBI" id="CHEBI:29105"/>
    </cofactor>
    <text evidence="6">Binds 1 zinc ion per subunit.</text>
</comment>
<keyword evidence="6 7" id="KW-0479">Metal-binding</keyword>
<feature type="binding site" evidence="6">
    <location>
        <begin position="284"/>
        <end position="286"/>
    </location>
    <ligand>
        <name>NAD(+)</name>
        <dbReference type="ChEBI" id="CHEBI:57540"/>
    </ligand>
</feature>
<dbReference type="GO" id="GO:0008270">
    <property type="term" value="F:zinc ion binding"/>
    <property type="evidence" value="ECO:0007669"/>
    <property type="project" value="UniProtKB-UniRule"/>
</dbReference>
<dbReference type="EMBL" id="JANIEX010000764">
    <property type="protein sequence ID" value="KAJ3563391.1"/>
    <property type="molecule type" value="Genomic_DNA"/>
</dbReference>
<comment type="similarity">
    <text evidence="2">Belongs to the sirtuin family. Class I subfamily.</text>
</comment>
<evidence type="ECO:0000256" key="3">
    <source>
        <dbReference type="ARBA" id="ARBA00022679"/>
    </source>
</evidence>
<name>A0AAD5VLG7_9AGAR</name>
<dbReference type="GO" id="GO:0036054">
    <property type="term" value="F:protein-malonyllysine demalonylase activity"/>
    <property type="evidence" value="ECO:0007669"/>
    <property type="project" value="UniProtKB-UniRule"/>
</dbReference>
<sequence length="317" mass="34244">MQHTASSGAVPSTDMEAFKKVLKESKNIIVVAGAGLSAASGLSTFRGQGGYWRKFRATSLATPTAFKKNPSRVWQFYHYRRESALRVNPNRAHYALARFTSPDIRAPHCAPGSTFTLITQNVDGLSPKALKEVSSSVAIPEATQEHPHIIEMHGRLFDISCTNCDHVVWNTTSPICPALAGTEKDLEGGDIEVDIPVDQLPRCDACGELARPGVVWFEEEPRDLDLIDSLVDAADLCLVVGTSSTVGCSCDTYVAIADHRLKVYPAAGYAYAVREGGGKVAVFNLERTAGDEDSDFLFLGPCEETVPVALGISQENQ</sequence>
<dbReference type="AlphaFoldDB" id="A0AAD5VLG7"/>
<proteinExistence type="inferred from homology"/>
<comment type="function">
    <text evidence="6">NAD-dependent lysine demalonylase, desuccinylase and deglutarylase that specifically removes malonyl, succinyl and glutaryl groups on target proteins. Has weak NAD-dependent protein deacetylase activity; however this activity may not be physiologically relevant in vivo.</text>
</comment>
<dbReference type="Gene3D" id="3.30.1600.10">
    <property type="entry name" value="SIR2/SIRT2 'Small Domain"/>
    <property type="match status" value="1"/>
</dbReference>
<feature type="active site" description="Proton acceptor" evidence="6 7">
    <location>
        <position position="153"/>
    </location>
</feature>
<keyword evidence="5 6" id="KW-0496">Mitochondrion</keyword>
<dbReference type="Proteomes" id="UP001213000">
    <property type="component" value="Unassembled WGS sequence"/>
</dbReference>
<evidence type="ECO:0000259" key="8">
    <source>
        <dbReference type="PROSITE" id="PS50305"/>
    </source>
</evidence>
<feature type="binding site" evidence="6">
    <location>
        <position position="80"/>
    </location>
    <ligand>
        <name>substrate</name>
    </ligand>
</feature>
<dbReference type="GO" id="GO:0070403">
    <property type="term" value="F:NAD+ binding"/>
    <property type="evidence" value="ECO:0007669"/>
    <property type="project" value="UniProtKB-UniRule"/>
</dbReference>
<dbReference type="HAMAP" id="MF_01121">
    <property type="entry name" value="Sirtuin_ClassIII"/>
    <property type="match status" value="1"/>
</dbReference>
<comment type="catalytic activity">
    <reaction evidence="6">
        <text>N(6)-glutaryl-L-lysyl-[protein] + NAD(+) + H2O = 2''-O-glutaryl-ADP-D-ribose + nicotinamide + L-lysyl-[protein]</text>
        <dbReference type="Rhea" id="RHEA:47664"/>
        <dbReference type="Rhea" id="RHEA-COMP:9752"/>
        <dbReference type="Rhea" id="RHEA-COMP:11875"/>
        <dbReference type="ChEBI" id="CHEBI:15377"/>
        <dbReference type="ChEBI" id="CHEBI:17154"/>
        <dbReference type="ChEBI" id="CHEBI:29969"/>
        <dbReference type="ChEBI" id="CHEBI:57540"/>
        <dbReference type="ChEBI" id="CHEBI:87828"/>
        <dbReference type="ChEBI" id="CHEBI:87829"/>
    </reaction>
</comment>
<evidence type="ECO:0000256" key="2">
    <source>
        <dbReference type="ARBA" id="ARBA00006924"/>
    </source>
</evidence>
<feature type="binding site" evidence="7">
    <location>
        <position position="203"/>
    </location>
    <ligand>
        <name>Zn(2+)</name>
        <dbReference type="ChEBI" id="CHEBI:29105"/>
    </ligand>
</feature>
<evidence type="ECO:0000313" key="9">
    <source>
        <dbReference type="EMBL" id="KAJ3563391.1"/>
    </source>
</evidence>
<comment type="subcellular location">
    <subcellularLocation>
        <location evidence="1 6">Mitochondrion</location>
    </subcellularLocation>
</comment>
<protein>
    <recommendedName>
        <fullName evidence="6">NAD-dependent protein deacylase</fullName>
        <ecNumber evidence="6">2.3.1.-</ecNumber>
    </recommendedName>
    <alternativeName>
        <fullName evidence="6">Regulatory protein SIR2 homolog 5</fullName>
    </alternativeName>
</protein>
<dbReference type="GO" id="GO:0005739">
    <property type="term" value="C:mitochondrion"/>
    <property type="evidence" value="ECO:0007669"/>
    <property type="project" value="UniProtKB-SubCell"/>
</dbReference>
<dbReference type="PANTHER" id="PTHR11085">
    <property type="entry name" value="NAD-DEPENDENT PROTEIN DEACYLASE SIRTUIN-5, MITOCHONDRIAL-RELATED"/>
    <property type="match status" value="1"/>
</dbReference>
<dbReference type="GO" id="GO:0005634">
    <property type="term" value="C:nucleus"/>
    <property type="evidence" value="ECO:0007669"/>
    <property type="project" value="TreeGrafter"/>
</dbReference>
<dbReference type="PROSITE" id="PS50305">
    <property type="entry name" value="SIRTUIN"/>
    <property type="match status" value="1"/>
</dbReference>
<keyword evidence="3 6" id="KW-0808">Transferase</keyword>
<dbReference type="InterPro" id="IPR027546">
    <property type="entry name" value="Sirtuin_class_III"/>
</dbReference>
<feature type="binding site" evidence="7">
    <location>
        <position position="164"/>
    </location>
    <ligand>
        <name>Zn(2+)</name>
        <dbReference type="ChEBI" id="CHEBI:29105"/>
    </ligand>
</feature>
<comment type="domain">
    <text evidence="6">In contrast to class I sirtuins, class III sirtuins have only weak deacetylase activity. Difference in substrate specificity is probably due to a larger hydrophobic pocket with 2 residues (Tyr-77 and Arg-80) that bind to malonylated and succinylated substrates and define the specificity.</text>
</comment>
<dbReference type="GO" id="GO:0036055">
    <property type="term" value="F:protein-succinyllysine desuccinylase activity"/>
    <property type="evidence" value="ECO:0007669"/>
    <property type="project" value="UniProtKB-UniRule"/>
</dbReference>
<feature type="binding site" evidence="6">
    <location>
        <begin position="33"/>
        <end position="52"/>
    </location>
    <ligand>
        <name>NAD(+)</name>
        <dbReference type="ChEBI" id="CHEBI:57540"/>
    </ligand>
</feature>
<feature type="binding site" evidence="6">
    <location>
        <begin position="241"/>
        <end position="243"/>
    </location>
    <ligand>
        <name>NAD(+)</name>
        <dbReference type="ChEBI" id="CHEBI:57540"/>
    </ligand>
</feature>
<evidence type="ECO:0000256" key="5">
    <source>
        <dbReference type="ARBA" id="ARBA00023128"/>
    </source>
</evidence>
<feature type="binding site" evidence="6">
    <location>
        <position position="77"/>
    </location>
    <ligand>
        <name>substrate</name>
    </ligand>
</feature>
<dbReference type="InterPro" id="IPR050134">
    <property type="entry name" value="NAD-dep_sirtuin_deacylases"/>
</dbReference>
<dbReference type="Pfam" id="PF02146">
    <property type="entry name" value="SIR2"/>
    <property type="match status" value="1"/>
</dbReference>
<comment type="caution">
    <text evidence="9">The sequence shown here is derived from an EMBL/GenBank/DDBJ whole genome shotgun (WGS) entry which is preliminary data.</text>
</comment>
<dbReference type="InterPro" id="IPR003000">
    <property type="entry name" value="Sirtuin"/>
</dbReference>
<keyword evidence="6 7" id="KW-0862">Zinc</keyword>
<dbReference type="SUPFAM" id="SSF52467">
    <property type="entry name" value="DHS-like NAD/FAD-binding domain"/>
    <property type="match status" value="1"/>
</dbReference>
<evidence type="ECO:0000256" key="7">
    <source>
        <dbReference type="PROSITE-ProRule" id="PRU00236"/>
    </source>
</evidence>
<comment type="catalytic activity">
    <reaction evidence="6">
        <text>N(6)-succinyl-L-lysyl-[protein] + NAD(+) + H2O = 2''-O-succinyl-ADP-D-ribose + nicotinamide + L-lysyl-[protein]</text>
        <dbReference type="Rhea" id="RHEA:47668"/>
        <dbReference type="Rhea" id="RHEA-COMP:9752"/>
        <dbReference type="Rhea" id="RHEA-COMP:11877"/>
        <dbReference type="ChEBI" id="CHEBI:15377"/>
        <dbReference type="ChEBI" id="CHEBI:17154"/>
        <dbReference type="ChEBI" id="CHEBI:29969"/>
        <dbReference type="ChEBI" id="CHEBI:57540"/>
        <dbReference type="ChEBI" id="CHEBI:87830"/>
        <dbReference type="ChEBI" id="CHEBI:87832"/>
    </reaction>
</comment>
<dbReference type="InterPro" id="IPR029035">
    <property type="entry name" value="DHS-like_NAD/FAD-binding_dom"/>
</dbReference>
<feature type="binding site" evidence="6">
    <location>
        <begin position="120"/>
        <end position="123"/>
    </location>
    <ligand>
        <name>NAD(+)</name>
        <dbReference type="ChEBI" id="CHEBI:57540"/>
    </ligand>
</feature>
<evidence type="ECO:0000313" key="10">
    <source>
        <dbReference type="Proteomes" id="UP001213000"/>
    </source>
</evidence>
<feature type="domain" description="Deacetylase sirtuin-type" evidence="8">
    <location>
        <begin position="8"/>
        <end position="317"/>
    </location>
</feature>
<keyword evidence="10" id="KW-1185">Reference proteome</keyword>
<reference evidence="9" key="1">
    <citation type="submission" date="2022-07" db="EMBL/GenBank/DDBJ databases">
        <title>Genome Sequence of Leucocoprinus birnbaumii.</title>
        <authorList>
            <person name="Buettner E."/>
        </authorList>
    </citation>
    <scope>NUCLEOTIDE SEQUENCE</scope>
    <source>
        <strain evidence="9">VT141</strain>
    </source>
</reference>
<evidence type="ECO:0000256" key="4">
    <source>
        <dbReference type="ARBA" id="ARBA00023027"/>
    </source>
</evidence>
<keyword evidence="4 6" id="KW-0520">NAD</keyword>
<comment type="caution">
    <text evidence="6">Lacks conserved residue(s) required for the propagation of feature annotation.</text>
</comment>
<feature type="binding site" evidence="6">
    <location>
        <position position="302"/>
    </location>
    <ligand>
        <name>NAD(+)</name>
        <dbReference type="ChEBI" id="CHEBI:57540"/>
    </ligand>
</feature>
<feature type="binding site" evidence="6 7">
    <location>
        <position position="206"/>
    </location>
    <ligand>
        <name>Zn(2+)</name>
        <dbReference type="ChEBI" id="CHEBI:29105"/>
    </ligand>
</feature>
<dbReference type="Gene3D" id="3.40.50.1220">
    <property type="entry name" value="TPP-binding domain"/>
    <property type="match status" value="1"/>
</dbReference>
<dbReference type="PANTHER" id="PTHR11085:SF10">
    <property type="entry name" value="NAD-DEPENDENT PROTEIN DEACYLASE SIRTUIN-5, MITOCHONDRIAL-RELATED"/>
    <property type="match status" value="1"/>
</dbReference>
<dbReference type="GO" id="GO:0017136">
    <property type="term" value="F:histone deacetylase activity, NAD-dependent"/>
    <property type="evidence" value="ECO:0007669"/>
    <property type="project" value="TreeGrafter"/>
</dbReference>
<feature type="binding site" evidence="6 7">
    <location>
        <position position="161"/>
    </location>
    <ligand>
        <name>Zn(2+)</name>
        <dbReference type="ChEBI" id="CHEBI:29105"/>
    </ligand>
</feature>
<organism evidence="9 10">
    <name type="scientific">Leucocoprinus birnbaumii</name>
    <dbReference type="NCBI Taxonomy" id="56174"/>
    <lineage>
        <taxon>Eukaryota</taxon>
        <taxon>Fungi</taxon>
        <taxon>Dikarya</taxon>
        <taxon>Basidiomycota</taxon>
        <taxon>Agaricomycotina</taxon>
        <taxon>Agaricomycetes</taxon>
        <taxon>Agaricomycetidae</taxon>
        <taxon>Agaricales</taxon>
        <taxon>Agaricineae</taxon>
        <taxon>Agaricaceae</taxon>
        <taxon>Leucocoprinus</taxon>
    </lineage>
</organism>
<accession>A0AAD5VLG7</accession>
<dbReference type="InterPro" id="IPR026591">
    <property type="entry name" value="Sirtuin_cat_small_dom_sf"/>
</dbReference>
<evidence type="ECO:0000256" key="1">
    <source>
        <dbReference type="ARBA" id="ARBA00004173"/>
    </source>
</evidence>
<dbReference type="InterPro" id="IPR026590">
    <property type="entry name" value="Ssirtuin_cat_dom"/>
</dbReference>